<keyword evidence="1" id="KW-0812">Transmembrane</keyword>
<keyword evidence="3" id="KW-1185">Reference proteome</keyword>
<evidence type="ECO:0000313" key="2">
    <source>
        <dbReference type="EMBL" id="AIZ56332.1"/>
    </source>
</evidence>
<keyword evidence="1" id="KW-0472">Membrane</keyword>
<name>A0A0A7LDD8_9ARCH</name>
<evidence type="ECO:0000256" key="1">
    <source>
        <dbReference type="SAM" id="Phobius"/>
    </source>
</evidence>
<accession>A0A0A7LDD8</accession>
<feature type="transmembrane region" description="Helical" evidence="1">
    <location>
        <begin position="773"/>
        <end position="797"/>
    </location>
</feature>
<reference evidence="2 3" key="1">
    <citation type="journal article" date="2014" name="Appl. Environ. Microbiol.">
        <title>Comparative Genome Analysis of 'Candidatus Methanoplasma termitum' Indicates a New Mode of Energy Metabolism in the Seventh Order of Methanogens.</title>
        <authorList>
            <person name="Lang K."/>
            <person name="Schuldes J."/>
            <person name="Klingl A."/>
            <person name="Poehlein A."/>
            <person name="Daniel R."/>
            <person name="Brune A."/>
        </authorList>
    </citation>
    <scope>NUCLEOTIDE SEQUENCE [LARGE SCALE GENOMIC DNA]</scope>
    <source>
        <strain evidence="3">Mpt1</strain>
    </source>
</reference>
<dbReference type="GeneID" id="24818110"/>
<dbReference type="RefSeq" id="WP_048111683.1">
    <property type="nucleotide sequence ID" value="NZ_CP010070.1"/>
</dbReference>
<dbReference type="EMBL" id="CP010070">
    <property type="protein sequence ID" value="AIZ56332.1"/>
    <property type="molecule type" value="Genomic_DNA"/>
</dbReference>
<proteinExistence type="predicted"/>
<protein>
    <submittedName>
        <fullName evidence="2">Uncharacterized protein</fullName>
    </submittedName>
</protein>
<sequence length="872" mass="91887">MKKRITSIGSNNKKTSLLLLIAVVTFAAVIFPAFNQSSEAAAGQFYNENNVLEDLPDVMIELTGTETTLNGGTTDYVTYYVSHNISYTSICSIQGKVRIIIDDGCTMTVPNNSNGGVQVKADSTLSVCPREDRTGLLYSTGGNTIKLTGAQSTLINVATIKNDENSYVGRGAIAWTVSLSNISVTNYGIIQGPNGFYISCFVVSTVYNYGEIIGTKKSGIYDPGVVYNYGTIEGADSGIYSAGALTVTNDGTIYGVNYGIMCTSNGGIRTFINYQNGTIEGGNIGINVETAGAKIENDGIITGSNIGINNGYNITLINNNTINGNVSLAGTNTISFGAGSKINGNFSTTAGYKLTFTGTPGDDLTYATITGKTDLTNDISNVFFGDDWVVPPVLHARDKIVLIGGGTIANSPASKAYSAGGYDFDVSVENGNKLVAIPRLIEIALKDSDTSAIFDSANPYDFATETQGYTPKVLNVTVTNIGNAGTGALSITTAGANKEDFFVSLNSVSNIGPGENYYFTVTPSAGLSPGTYTATITVGPAAGNAKAVNSVSFTVSFTVNSAGPTGKDKNYIIEATSDTGSTITPSGEIVELQGATQNFFFKAKDGYTITEVMIDGYISLTPAEIAGGTYTFTGVMADHKIEVKSTLNSGDSGGKGEKGKTYTVTATADPGSTITPSGKVSVQAGNDQAFTFGAKDGYKITAVSIDGIYSLTQAEIDSGSYSFTIVMSNHTIDVKSAIYSGGDGKGDGGDGMLGYTDNSNVIDNSNATGNSGFPWWIIGLLLLLILAVLLIWFFLFYRRYYDVIKVGTSVTIVGKDRAHRKSRYSFKVEGTYSEVSYTIGEEGEKRIIRQTPNGDFSIPKREITDTVTIVAH</sequence>
<organism evidence="2 3">
    <name type="scientific">Candidatus Methanoplasma termitum</name>
    <dbReference type="NCBI Taxonomy" id="1577791"/>
    <lineage>
        <taxon>Archaea</taxon>
        <taxon>Methanobacteriati</taxon>
        <taxon>Thermoplasmatota</taxon>
        <taxon>Thermoplasmata</taxon>
        <taxon>Methanomassiliicoccales</taxon>
        <taxon>Methanomassiliicoccaceae</taxon>
        <taxon>Candidatus Methanoplasma</taxon>
    </lineage>
</organism>
<dbReference type="Proteomes" id="UP000030787">
    <property type="component" value="Chromosome"/>
</dbReference>
<dbReference type="KEGG" id="mear:Mpt1_c04390"/>
<evidence type="ECO:0000313" key="3">
    <source>
        <dbReference type="Proteomes" id="UP000030787"/>
    </source>
</evidence>
<keyword evidence="1" id="KW-1133">Transmembrane helix</keyword>
<gene>
    <name evidence="2" type="ORF">Mpt1_c04390</name>
</gene>
<dbReference type="HOGENOM" id="CLU_319494_0_0_2"/>
<dbReference type="AlphaFoldDB" id="A0A0A7LDD8"/>